<protein>
    <submittedName>
        <fullName evidence="2">Uncharacterized protein</fullName>
    </submittedName>
</protein>
<sequence>RYRLLTREVDDQVLAQVDFARNANLQGPRGGSRGAVAIGKGDASMMLTSLSRGRNISPKALVTLVGEFAAATGCCWAIPASIWAPVLLVDGSAATTAGGCP</sequence>
<dbReference type="AlphaFoldDB" id="A0A915KJR3"/>
<dbReference type="WBParaSite" id="nRc.2.0.1.t38251-RA">
    <property type="protein sequence ID" value="nRc.2.0.1.t38251-RA"/>
    <property type="gene ID" value="nRc.2.0.1.g38251"/>
</dbReference>
<name>A0A915KJR3_ROMCU</name>
<dbReference type="Proteomes" id="UP000887565">
    <property type="component" value="Unplaced"/>
</dbReference>
<organism evidence="1 2">
    <name type="scientific">Romanomermis culicivorax</name>
    <name type="common">Nematode worm</name>
    <dbReference type="NCBI Taxonomy" id="13658"/>
    <lineage>
        <taxon>Eukaryota</taxon>
        <taxon>Metazoa</taxon>
        <taxon>Ecdysozoa</taxon>
        <taxon>Nematoda</taxon>
        <taxon>Enoplea</taxon>
        <taxon>Dorylaimia</taxon>
        <taxon>Mermithida</taxon>
        <taxon>Mermithoidea</taxon>
        <taxon>Mermithidae</taxon>
        <taxon>Romanomermis</taxon>
    </lineage>
</organism>
<evidence type="ECO:0000313" key="2">
    <source>
        <dbReference type="WBParaSite" id="nRc.2.0.1.t38251-RA"/>
    </source>
</evidence>
<proteinExistence type="predicted"/>
<keyword evidence="1" id="KW-1185">Reference proteome</keyword>
<accession>A0A915KJR3</accession>
<evidence type="ECO:0000313" key="1">
    <source>
        <dbReference type="Proteomes" id="UP000887565"/>
    </source>
</evidence>
<reference evidence="2" key="1">
    <citation type="submission" date="2022-11" db="UniProtKB">
        <authorList>
            <consortium name="WormBaseParasite"/>
        </authorList>
    </citation>
    <scope>IDENTIFICATION</scope>
</reference>